<name>A0A6H1UHM0_9GAMM</name>
<dbReference type="EMBL" id="CP051180">
    <property type="protein sequence ID" value="QIZ78544.1"/>
    <property type="molecule type" value="Genomic_DNA"/>
</dbReference>
<evidence type="ECO:0000256" key="3">
    <source>
        <dbReference type="HAMAP-Rule" id="MF_00649"/>
    </source>
</evidence>
<dbReference type="PANTHER" id="PTHR36150">
    <property type="entry name" value="DNA GYRASE INHIBITOR YACG"/>
    <property type="match status" value="1"/>
</dbReference>
<proteinExistence type="inferred from homology"/>
<comment type="subunit">
    <text evidence="3">Interacts with GyrB.</text>
</comment>
<feature type="binding site" evidence="3">
    <location>
        <position position="10"/>
    </location>
    <ligand>
        <name>Zn(2+)</name>
        <dbReference type="ChEBI" id="CHEBI:29105"/>
    </ligand>
</feature>
<comment type="function">
    <text evidence="3">Inhibits all the catalytic activities of DNA gyrase by preventing its interaction with DNA. Acts by binding directly to the C-terminal domain of GyrB, which probably disrupts DNA binding by the gyrase.</text>
</comment>
<dbReference type="KEGG" id="fes:HER31_17555"/>
<comment type="similarity">
    <text evidence="3">Belongs to the DNA gyrase inhibitor YacG family.</text>
</comment>
<dbReference type="Gene3D" id="3.30.50.10">
    <property type="entry name" value="Erythroid Transcription Factor GATA-1, subunit A"/>
    <property type="match status" value="1"/>
</dbReference>
<dbReference type="RefSeq" id="WP_168662608.1">
    <property type="nucleotide sequence ID" value="NZ_CP051180.1"/>
</dbReference>
<dbReference type="AlphaFoldDB" id="A0A6H1UHM0"/>
<evidence type="ECO:0000313" key="5">
    <source>
        <dbReference type="Proteomes" id="UP000501602"/>
    </source>
</evidence>
<dbReference type="InterPro" id="IPR013088">
    <property type="entry name" value="Znf_NHR/GATA"/>
</dbReference>
<reference evidence="4 5" key="1">
    <citation type="submission" date="2020-04" db="EMBL/GenBank/DDBJ databases">
        <title>Ferrimonas sp. S7 isolated from sea water.</title>
        <authorList>
            <person name="Bae S.S."/>
            <person name="Baek K."/>
        </authorList>
    </citation>
    <scope>NUCLEOTIDE SEQUENCE [LARGE SCALE GENOMIC DNA]</scope>
    <source>
        <strain evidence="4 5">S7</strain>
    </source>
</reference>
<protein>
    <recommendedName>
        <fullName evidence="3">DNA gyrase inhibitor YacG</fullName>
    </recommendedName>
</protein>
<feature type="binding site" evidence="3">
    <location>
        <position position="30"/>
    </location>
    <ligand>
        <name>Zn(2+)</name>
        <dbReference type="ChEBI" id="CHEBI:29105"/>
    </ligand>
</feature>
<evidence type="ECO:0000313" key="4">
    <source>
        <dbReference type="EMBL" id="QIZ78544.1"/>
    </source>
</evidence>
<keyword evidence="2 3" id="KW-0862">Zinc</keyword>
<sequence length="69" mass="7993">MTLSVQCPTCSTPVEWTEQATFRPFCSERCKLIDLGEWAEERHAIPGKIELPDEFDISEPDFFLNDDQE</sequence>
<dbReference type="InterPro" id="IPR005584">
    <property type="entry name" value="DNA_gyrase_inhibitor_YacG"/>
</dbReference>
<dbReference type="GO" id="GO:0008657">
    <property type="term" value="F:DNA topoisomerase type II (double strand cut, ATP-hydrolyzing) inhibitor activity"/>
    <property type="evidence" value="ECO:0007669"/>
    <property type="project" value="UniProtKB-UniRule"/>
</dbReference>
<dbReference type="GO" id="GO:0008270">
    <property type="term" value="F:zinc ion binding"/>
    <property type="evidence" value="ECO:0007669"/>
    <property type="project" value="UniProtKB-UniRule"/>
</dbReference>
<dbReference type="NCBIfam" id="NF001638">
    <property type="entry name" value="PRK00418.1"/>
    <property type="match status" value="1"/>
</dbReference>
<keyword evidence="5" id="KW-1185">Reference proteome</keyword>
<gene>
    <name evidence="3 4" type="primary">yacG</name>
    <name evidence="4" type="ORF">HER31_17555</name>
</gene>
<keyword evidence="1 3" id="KW-0479">Metal-binding</keyword>
<dbReference type="SUPFAM" id="SSF57716">
    <property type="entry name" value="Glucocorticoid receptor-like (DNA-binding domain)"/>
    <property type="match status" value="1"/>
</dbReference>
<organism evidence="4 5">
    <name type="scientific">Ferrimonas lipolytica</name>
    <dbReference type="NCBI Taxonomy" id="2724191"/>
    <lineage>
        <taxon>Bacteria</taxon>
        <taxon>Pseudomonadati</taxon>
        <taxon>Pseudomonadota</taxon>
        <taxon>Gammaproteobacteria</taxon>
        <taxon>Alteromonadales</taxon>
        <taxon>Ferrimonadaceae</taxon>
        <taxon>Ferrimonas</taxon>
    </lineage>
</organism>
<evidence type="ECO:0000256" key="1">
    <source>
        <dbReference type="ARBA" id="ARBA00022723"/>
    </source>
</evidence>
<evidence type="ECO:0000256" key="2">
    <source>
        <dbReference type="ARBA" id="ARBA00022833"/>
    </source>
</evidence>
<dbReference type="Pfam" id="PF03884">
    <property type="entry name" value="YacG"/>
    <property type="match status" value="1"/>
</dbReference>
<feature type="binding site" evidence="3">
    <location>
        <position position="26"/>
    </location>
    <ligand>
        <name>Zn(2+)</name>
        <dbReference type="ChEBI" id="CHEBI:29105"/>
    </ligand>
</feature>
<comment type="cofactor">
    <cofactor evidence="3">
        <name>Zn(2+)</name>
        <dbReference type="ChEBI" id="CHEBI:29105"/>
    </cofactor>
    <text evidence="3">Binds 1 zinc ion.</text>
</comment>
<accession>A0A6H1UHM0</accession>
<feature type="binding site" evidence="3">
    <location>
        <position position="7"/>
    </location>
    <ligand>
        <name>Zn(2+)</name>
        <dbReference type="ChEBI" id="CHEBI:29105"/>
    </ligand>
</feature>
<dbReference type="HAMAP" id="MF_00649">
    <property type="entry name" value="DNA_gyrase_inhibitor_YacG"/>
    <property type="match status" value="1"/>
</dbReference>
<dbReference type="PANTHER" id="PTHR36150:SF1">
    <property type="entry name" value="DNA GYRASE INHIBITOR YACG"/>
    <property type="match status" value="1"/>
</dbReference>
<dbReference type="GO" id="GO:0006355">
    <property type="term" value="P:regulation of DNA-templated transcription"/>
    <property type="evidence" value="ECO:0007669"/>
    <property type="project" value="InterPro"/>
</dbReference>
<dbReference type="Proteomes" id="UP000501602">
    <property type="component" value="Chromosome"/>
</dbReference>